<reference evidence="2 3" key="1">
    <citation type="journal article" date="2015" name="Nature">
        <title>rRNA introns, odd ribosomes, and small enigmatic genomes across a large radiation of phyla.</title>
        <authorList>
            <person name="Brown C.T."/>
            <person name="Hug L.A."/>
            <person name="Thomas B.C."/>
            <person name="Sharon I."/>
            <person name="Castelle C.J."/>
            <person name="Singh A."/>
            <person name="Wilkins M.J."/>
            <person name="Williams K.H."/>
            <person name="Banfield J.F."/>
        </authorList>
    </citation>
    <scope>NUCLEOTIDE SEQUENCE [LARGE SCALE GENOMIC DNA]</scope>
</reference>
<dbReference type="PANTHER" id="PTHR43861:SF1">
    <property type="entry name" value="TRANS-ACONITATE 2-METHYLTRANSFERASE"/>
    <property type="match status" value="1"/>
</dbReference>
<gene>
    <name evidence="2" type="ORF">US42_C0014G0043</name>
</gene>
<dbReference type="SUPFAM" id="SSF53335">
    <property type="entry name" value="S-adenosyl-L-methionine-dependent methyltransferases"/>
    <property type="match status" value="1"/>
</dbReference>
<comment type="caution">
    <text evidence="2">The sequence shown here is derived from an EMBL/GenBank/DDBJ whole genome shotgun (WGS) entry which is preliminary data.</text>
</comment>
<proteinExistence type="predicted"/>
<dbReference type="PANTHER" id="PTHR43861">
    <property type="entry name" value="TRANS-ACONITATE 2-METHYLTRANSFERASE-RELATED"/>
    <property type="match status" value="1"/>
</dbReference>
<dbReference type="InterPro" id="IPR029063">
    <property type="entry name" value="SAM-dependent_MTases_sf"/>
</dbReference>
<name>A0A0G0JGB2_9BACT</name>
<evidence type="ECO:0000313" key="2">
    <source>
        <dbReference type="EMBL" id="KKQ27146.1"/>
    </source>
</evidence>
<dbReference type="Gene3D" id="3.40.50.150">
    <property type="entry name" value="Vaccinia Virus protein VP39"/>
    <property type="match status" value="1"/>
</dbReference>
<dbReference type="InterPro" id="IPR025714">
    <property type="entry name" value="Methyltranfer_dom"/>
</dbReference>
<dbReference type="Pfam" id="PF13847">
    <property type="entry name" value="Methyltransf_31"/>
    <property type="match status" value="1"/>
</dbReference>
<dbReference type="AlphaFoldDB" id="A0A0G0JGB2"/>
<organism evidence="2 3">
    <name type="scientific">Candidatus Magasanikbacteria bacterium GW2011_GWC2_37_14</name>
    <dbReference type="NCBI Taxonomy" id="1619046"/>
    <lineage>
        <taxon>Bacteria</taxon>
        <taxon>Candidatus Magasanikiibacteriota</taxon>
    </lineage>
</organism>
<evidence type="ECO:0000313" key="3">
    <source>
        <dbReference type="Proteomes" id="UP000034849"/>
    </source>
</evidence>
<dbReference type="EMBL" id="LBSX01000014">
    <property type="protein sequence ID" value="KKQ27146.1"/>
    <property type="molecule type" value="Genomic_DNA"/>
</dbReference>
<feature type="domain" description="Methyltransferase" evidence="1">
    <location>
        <begin position="38"/>
        <end position="140"/>
    </location>
</feature>
<accession>A0A0G0JGB2</accession>
<dbReference type="CDD" id="cd02440">
    <property type="entry name" value="AdoMet_MTases"/>
    <property type="match status" value="1"/>
</dbReference>
<evidence type="ECO:0000259" key="1">
    <source>
        <dbReference type="Pfam" id="PF13847"/>
    </source>
</evidence>
<sequence>MTKRTQKAYDKWAPAYDTDPNPHILLEHDDVLKLMAPKRHEKILDAGCGTGKYSVEFHKKDADIIGIDFSKQMLEVARNKYPAIKFYQADLEKKLSFKNEQFDKINCAQTLKHLRNIQPTLNEFFRVLHKGGTLIFSVTHPEMNWDGFEMKDRPDFVLSENSDIFHHQFKDYFEAINKIGFKIDKIVQVPISTKIRHLLTAKSYKIVKGRYEVIIFRLMK</sequence>
<dbReference type="STRING" id="1619046.US42_C0014G0043"/>
<dbReference type="Proteomes" id="UP000034849">
    <property type="component" value="Unassembled WGS sequence"/>
</dbReference>
<protein>
    <recommendedName>
        <fullName evidence="1">Methyltransferase domain-containing protein</fullName>
    </recommendedName>
</protein>